<keyword evidence="2" id="KW-0378">Hydrolase</keyword>
<dbReference type="Pfam" id="PF12706">
    <property type="entry name" value="Lactamase_B_2"/>
    <property type="match status" value="1"/>
</dbReference>
<dbReference type="AlphaFoldDB" id="A0A244CLB9"/>
<dbReference type="GO" id="GO:0005737">
    <property type="term" value="C:cytoplasm"/>
    <property type="evidence" value="ECO:0007669"/>
    <property type="project" value="TreeGrafter"/>
</dbReference>
<protein>
    <submittedName>
        <fullName evidence="2">Zn-dependent hydrolase</fullName>
    </submittedName>
</protein>
<evidence type="ECO:0000259" key="1">
    <source>
        <dbReference type="Pfam" id="PF12706"/>
    </source>
</evidence>
<name>A0A244CLB9_PSEDV</name>
<feature type="domain" description="Metallo-beta-lactamase" evidence="1">
    <location>
        <begin position="124"/>
        <end position="325"/>
    </location>
</feature>
<dbReference type="InterPro" id="IPR001279">
    <property type="entry name" value="Metallo-B-lactamas"/>
</dbReference>
<keyword evidence="3" id="KW-1185">Reference proteome</keyword>
<dbReference type="Gene3D" id="3.60.15.10">
    <property type="entry name" value="Ribonuclease Z/Hydroxyacylglutathione hydrolase-like"/>
    <property type="match status" value="1"/>
</dbReference>
<dbReference type="GO" id="GO:0016787">
    <property type="term" value="F:hydrolase activity"/>
    <property type="evidence" value="ECO:0007669"/>
    <property type="project" value="UniProtKB-KW"/>
</dbReference>
<dbReference type="PANTHER" id="PTHR15032:SF4">
    <property type="entry name" value="N-ACYL-PHOSPHATIDYLETHANOLAMINE-HYDROLYZING PHOSPHOLIPASE D"/>
    <property type="match status" value="1"/>
</dbReference>
<organism evidence="2 3">
    <name type="scientific">Pseudoalteromonas ulvae</name>
    <dbReference type="NCBI Taxonomy" id="107327"/>
    <lineage>
        <taxon>Bacteria</taxon>
        <taxon>Pseudomonadati</taxon>
        <taxon>Pseudomonadota</taxon>
        <taxon>Gammaproteobacteria</taxon>
        <taxon>Alteromonadales</taxon>
        <taxon>Pseudoalteromonadaceae</taxon>
        <taxon>Pseudoalteromonas</taxon>
    </lineage>
</organism>
<reference evidence="2 3" key="1">
    <citation type="submission" date="2017-02" db="EMBL/GenBank/DDBJ databases">
        <title>Pseudoalteromonas ulvae TC14 Genome.</title>
        <authorList>
            <person name="Molmeret M."/>
        </authorList>
    </citation>
    <scope>NUCLEOTIDE SEQUENCE [LARGE SCALE GENOMIC DNA]</scope>
    <source>
        <strain evidence="2">TC14</strain>
    </source>
</reference>
<evidence type="ECO:0000313" key="2">
    <source>
        <dbReference type="EMBL" id="OUL56413.1"/>
    </source>
</evidence>
<gene>
    <name evidence="2" type="ORF">B1199_17235</name>
</gene>
<dbReference type="EMBL" id="MWPV01000006">
    <property type="protein sequence ID" value="OUL56413.1"/>
    <property type="molecule type" value="Genomic_DNA"/>
</dbReference>
<dbReference type="PANTHER" id="PTHR15032">
    <property type="entry name" value="N-ACYL-PHOSPHATIDYLETHANOLAMINE-HYDROLYZING PHOSPHOLIPASE D"/>
    <property type="match status" value="1"/>
</dbReference>
<comment type="caution">
    <text evidence="2">The sequence shown here is derived from an EMBL/GenBank/DDBJ whole genome shotgun (WGS) entry which is preliminary data.</text>
</comment>
<dbReference type="InterPro" id="IPR036866">
    <property type="entry name" value="RibonucZ/Hydroxyglut_hydro"/>
</dbReference>
<proteinExistence type="predicted"/>
<dbReference type="Proteomes" id="UP000194841">
    <property type="component" value="Unassembled WGS sequence"/>
</dbReference>
<accession>A0A244CLB9</accession>
<dbReference type="SUPFAM" id="SSF56281">
    <property type="entry name" value="Metallo-hydrolase/oxidoreductase"/>
    <property type="match status" value="1"/>
</dbReference>
<dbReference type="PROSITE" id="PS51257">
    <property type="entry name" value="PROKAR_LIPOPROTEIN"/>
    <property type="match status" value="1"/>
</dbReference>
<sequence>MIYYKIHYLMAAMYSLKTPLAFLFLILLSACTSNFITTLPAEKNTTFKKNERYINQYAGEKTYPITCQQDCYTPRQELSCEINQPATQCHYIADQIRPSLNTGFAVKWLGHASFQLTTGDNQHILIDPVFDQFDWPVDVAFKWSGGLYRQQPAQLSDTELRKTNAVLYSHLHYDHFNKTDLASIGTKPTYYVPLDMADYFPSGGYNITELPWYSQQKQGELTIHSVPAHHFNSRYLIPFYNDDEQALWGGWIIEYQGHTLFFAGDTGYSPHFKDIQQRYGDIDVCLMPIASYHSEQYPKWYRYVHTTPEDALTAAADLNCKVMIPWGYGNATWQMGDKSSHSAMVRLLNMHEQMNSSVPLYILNEGDVIAF</sequence>
<evidence type="ECO:0000313" key="3">
    <source>
        <dbReference type="Proteomes" id="UP000194841"/>
    </source>
</evidence>